<comment type="similarity">
    <text evidence="1">Belongs to the sigma-70 factor family. ECF subfamily.</text>
</comment>
<evidence type="ECO:0000256" key="1">
    <source>
        <dbReference type="ARBA" id="ARBA00010641"/>
    </source>
</evidence>
<sequence>MPVQAVLDQVVLMTDAASPVEQAGASRADRAMERYACGDADAFAELYDELAPRLYRFAHRWTRSRSAAEDTVQQTLLQMHAARQRFVRGGAVLPWAYAISRRLLIDLGRRGGREELRADGGRDPEEAGAAPSPEDALHQRREEAEARRDLAALPAGWREAFELVKFEGLSVAETAEALGITRGMVKIRTHRATAALREAVALRRREALLEPVAHGAARGDEPGNAGEGGRSR</sequence>
<dbReference type="GO" id="GO:0016987">
    <property type="term" value="F:sigma factor activity"/>
    <property type="evidence" value="ECO:0007669"/>
    <property type="project" value="UniProtKB-KW"/>
</dbReference>
<evidence type="ECO:0000256" key="5">
    <source>
        <dbReference type="ARBA" id="ARBA00023163"/>
    </source>
</evidence>
<dbReference type="Gene3D" id="1.10.1740.10">
    <property type="match status" value="1"/>
</dbReference>
<dbReference type="KEGG" id="ade:Adeh_1747"/>
<dbReference type="InterPro" id="IPR014284">
    <property type="entry name" value="RNA_pol_sigma-70_dom"/>
</dbReference>
<dbReference type="InterPro" id="IPR013249">
    <property type="entry name" value="RNA_pol_sigma70_r4_t2"/>
</dbReference>
<keyword evidence="4" id="KW-0238">DNA-binding</keyword>
<feature type="domain" description="RNA polymerase sigma-70 region 2" evidence="7">
    <location>
        <begin position="46"/>
        <end position="113"/>
    </location>
</feature>
<dbReference type="GO" id="GO:0006352">
    <property type="term" value="P:DNA-templated transcription initiation"/>
    <property type="evidence" value="ECO:0007669"/>
    <property type="project" value="InterPro"/>
</dbReference>
<dbReference type="InterPro" id="IPR036388">
    <property type="entry name" value="WH-like_DNA-bd_sf"/>
</dbReference>
<gene>
    <name evidence="9" type="ordered locus">Adeh_1747</name>
</gene>
<dbReference type="Pfam" id="PF04542">
    <property type="entry name" value="Sigma70_r2"/>
    <property type="match status" value="1"/>
</dbReference>
<evidence type="ECO:0000313" key="10">
    <source>
        <dbReference type="Proteomes" id="UP000001935"/>
    </source>
</evidence>
<evidence type="ECO:0000256" key="2">
    <source>
        <dbReference type="ARBA" id="ARBA00023015"/>
    </source>
</evidence>
<dbReference type="PANTHER" id="PTHR43133:SF8">
    <property type="entry name" value="RNA POLYMERASE SIGMA FACTOR HI_1459-RELATED"/>
    <property type="match status" value="1"/>
</dbReference>
<dbReference type="eggNOG" id="COG1595">
    <property type="taxonomic scope" value="Bacteria"/>
</dbReference>
<dbReference type="InterPro" id="IPR007627">
    <property type="entry name" value="RNA_pol_sigma70_r2"/>
</dbReference>
<dbReference type="Gene3D" id="1.10.10.10">
    <property type="entry name" value="Winged helix-like DNA-binding domain superfamily/Winged helix DNA-binding domain"/>
    <property type="match status" value="1"/>
</dbReference>
<proteinExistence type="inferred from homology"/>
<evidence type="ECO:0000256" key="4">
    <source>
        <dbReference type="ARBA" id="ARBA00023125"/>
    </source>
</evidence>
<dbReference type="AlphaFoldDB" id="Q2IIP2"/>
<reference evidence="9 10" key="1">
    <citation type="submission" date="2006-01" db="EMBL/GenBank/DDBJ databases">
        <title>Complete sequence of Anaeromyxobacter dehalogenans 2CP-C.</title>
        <authorList>
            <consortium name="US DOE Joint Genome Institute"/>
            <person name="Copeland A."/>
            <person name="Lucas S."/>
            <person name="Lapidus A."/>
            <person name="Barry K."/>
            <person name="Detter J.C."/>
            <person name="Glavina T."/>
            <person name="Hammon N."/>
            <person name="Israni S."/>
            <person name="Pitluck S."/>
            <person name="Brettin T."/>
            <person name="Bruce D."/>
            <person name="Han C."/>
            <person name="Tapia R."/>
            <person name="Gilna P."/>
            <person name="Kiss H."/>
            <person name="Schmutz J."/>
            <person name="Larimer F."/>
            <person name="Land M."/>
            <person name="Kyrpides N."/>
            <person name="Anderson I."/>
            <person name="Sanford R.A."/>
            <person name="Ritalahti K.M."/>
            <person name="Thomas H.S."/>
            <person name="Kirby J.R."/>
            <person name="Zhulin I.B."/>
            <person name="Loeffler F.E."/>
            <person name="Richardson P."/>
        </authorList>
    </citation>
    <scope>NUCLEOTIDE SEQUENCE [LARGE SCALE GENOMIC DNA]</scope>
    <source>
        <strain evidence="9 10">2CP-C</strain>
    </source>
</reference>
<feature type="region of interest" description="Disordered" evidence="6">
    <location>
        <begin position="212"/>
        <end position="232"/>
    </location>
</feature>
<evidence type="ECO:0000259" key="7">
    <source>
        <dbReference type="Pfam" id="PF04542"/>
    </source>
</evidence>
<dbReference type="HOGENOM" id="CLU_047691_10_2_7"/>
<protein>
    <submittedName>
        <fullName evidence="9">Sigma-24 (FecI-like)</fullName>
    </submittedName>
</protein>
<dbReference type="GO" id="GO:0003677">
    <property type="term" value="F:DNA binding"/>
    <property type="evidence" value="ECO:0007669"/>
    <property type="project" value="UniProtKB-KW"/>
</dbReference>
<keyword evidence="3" id="KW-0731">Sigma factor</keyword>
<name>Q2IIP2_ANADE</name>
<dbReference type="InterPro" id="IPR013324">
    <property type="entry name" value="RNA_pol_sigma_r3/r4-like"/>
</dbReference>
<dbReference type="PANTHER" id="PTHR43133">
    <property type="entry name" value="RNA POLYMERASE ECF-TYPE SIGMA FACTO"/>
    <property type="match status" value="1"/>
</dbReference>
<keyword evidence="2" id="KW-0805">Transcription regulation</keyword>
<accession>Q2IIP2</accession>
<evidence type="ECO:0000313" key="9">
    <source>
        <dbReference type="EMBL" id="ABC81520.1"/>
    </source>
</evidence>
<feature type="region of interest" description="Disordered" evidence="6">
    <location>
        <begin position="115"/>
        <end position="143"/>
    </location>
</feature>
<dbReference type="SUPFAM" id="SSF88946">
    <property type="entry name" value="Sigma2 domain of RNA polymerase sigma factors"/>
    <property type="match status" value="1"/>
</dbReference>
<dbReference type="SUPFAM" id="SSF88659">
    <property type="entry name" value="Sigma3 and sigma4 domains of RNA polymerase sigma factors"/>
    <property type="match status" value="1"/>
</dbReference>
<feature type="compositionally biased region" description="Basic and acidic residues" evidence="6">
    <location>
        <begin position="115"/>
        <end position="125"/>
    </location>
</feature>
<dbReference type="Pfam" id="PF08281">
    <property type="entry name" value="Sigma70_r4_2"/>
    <property type="match status" value="1"/>
</dbReference>
<dbReference type="CDD" id="cd06171">
    <property type="entry name" value="Sigma70_r4"/>
    <property type="match status" value="1"/>
</dbReference>
<keyword evidence="5" id="KW-0804">Transcription</keyword>
<dbReference type="STRING" id="290397.Adeh_1747"/>
<evidence type="ECO:0000256" key="6">
    <source>
        <dbReference type="SAM" id="MobiDB-lite"/>
    </source>
</evidence>
<dbReference type="EMBL" id="CP000251">
    <property type="protein sequence ID" value="ABC81520.1"/>
    <property type="molecule type" value="Genomic_DNA"/>
</dbReference>
<feature type="domain" description="RNA polymerase sigma factor 70 region 4 type 2" evidence="8">
    <location>
        <begin position="150"/>
        <end position="195"/>
    </location>
</feature>
<dbReference type="NCBIfam" id="TIGR02937">
    <property type="entry name" value="sigma70-ECF"/>
    <property type="match status" value="1"/>
</dbReference>
<dbReference type="InterPro" id="IPR039425">
    <property type="entry name" value="RNA_pol_sigma-70-like"/>
</dbReference>
<dbReference type="InterPro" id="IPR013325">
    <property type="entry name" value="RNA_pol_sigma_r2"/>
</dbReference>
<evidence type="ECO:0000256" key="3">
    <source>
        <dbReference type="ARBA" id="ARBA00023082"/>
    </source>
</evidence>
<dbReference type="Proteomes" id="UP000001935">
    <property type="component" value="Chromosome"/>
</dbReference>
<evidence type="ECO:0000259" key="8">
    <source>
        <dbReference type="Pfam" id="PF08281"/>
    </source>
</evidence>
<organism evidence="9 10">
    <name type="scientific">Anaeromyxobacter dehalogenans (strain 2CP-C)</name>
    <dbReference type="NCBI Taxonomy" id="290397"/>
    <lineage>
        <taxon>Bacteria</taxon>
        <taxon>Pseudomonadati</taxon>
        <taxon>Myxococcota</taxon>
        <taxon>Myxococcia</taxon>
        <taxon>Myxococcales</taxon>
        <taxon>Cystobacterineae</taxon>
        <taxon>Anaeromyxobacteraceae</taxon>
        <taxon>Anaeromyxobacter</taxon>
    </lineage>
</organism>